<evidence type="ECO:0000256" key="1">
    <source>
        <dbReference type="SAM" id="MobiDB-lite"/>
    </source>
</evidence>
<organism evidence="2 3">
    <name type="scientific">Datura stramonium</name>
    <name type="common">Jimsonweed</name>
    <name type="synonym">Common thornapple</name>
    <dbReference type="NCBI Taxonomy" id="4076"/>
    <lineage>
        <taxon>Eukaryota</taxon>
        <taxon>Viridiplantae</taxon>
        <taxon>Streptophyta</taxon>
        <taxon>Embryophyta</taxon>
        <taxon>Tracheophyta</taxon>
        <taxon>Spermatophyta</taxon>
        <taxon>Magnoliopsida</taxon>
        <taxon>eudicotyledons</taxon>
        <taxon>Gunneridae</taxon>
        <taxon>Pentapetalae</taxon>
        <taxon>asterids</taxon>
        <taxon>lamiids</taxon>
        <taxon>Solanales</taxon>
        <taxon>Solanaceae</taxon>
        <taxon>Solanoideae</taxon>
        <taxon>Datureae</taxon>
        <taxon>Datura</taxon>
    </lineage>
</organism>
<dbReference type="EMBL" id="JACEIK010000108">
    <property type="protein sequence ID" value="MCD7449857.1"/>
    <property type="molecule type" value="Genomic_DNA"/>
</dbReference>
<evidence type="ECO:0000313" key="3">
    <source>
        <dbReference type="Proteomes" id="UP000823775"/>
    </source>
</evidence>
<keyword evidence="3" id="KW-1185">Reference proteome</keyword>
<protein>
    <submittedName>
        <fullName evidence="2">Uncharacterized protein</fullName>
    </submittedName>
</protein>
<proteinExistence type="predicted"/>
<accession>A0ABS8RTA2</accession>
<comment type="caution">
    <text evidence="2">The sequence shown here is derived from an EMBL/GenBank/DDBJ whole genome shotgun (WGS) entry which is preliminary data.</text>
</comment>
<sequence>MTCSKFHQQGHNRKVCKAGIGMPSTQPPSSNINASSSQPSSSGRSVSFTQPESSVCQDTSRIGRVQTSKSRSSSQPPTYRVSNETSTSSGVDRGKGVSGQKRGPINATRRAQKRSNNIVFGLYHDNRTGIQLGTSSERVVIAGSNIINTAPTNIDIGFKPPGVRWMGREAISTSQLQQMRNSRSENL</sequence>
<dbReference type="Proteomes" id="UP000823775">
    <property type="component" value="Unassembled WGS sequence"/>
</dbReference>
<feature type="compositionally biased region" description="Low complexity" evidence="1">
    <location>
        <begin position="29"/>
        <end position="47"/>
    </location>
</feature>
<feature type="compositionally biased region" description="Polar residues" evidence="1">
    <location>
        <begin position="48"/>
        <end position="90"/>
    </location>
</feature>
<name>A0ABS8RTA2_DATST</name>
<reference evidence="2 3" key="1">
    <citation type="journal article" date="2021" name="BMC Genomics">
        <title>Datura genome reveals duplications of psychoactive alkaloid biosynthetic genes and high mutation rate following tissue culture.</title>
        <authorList>
            <person name="Rajewski A."/>
            <person name="Carter-House D."/>
            <person name="Stajich J."/>
            <person name="Litt A."/>
        </authorList>
    </citation>
    <scope>NUCLEOTIDE SEQUENCE [LARGE SCALE GENOMIC DNA]</scope>
    <source>
        <strain evidence="2">AR-01</strain>
    </source>
</reference>
<evidence type="ECO:0000313" key="2">
    <source>
        <dbReference type="EMBL" id="MCD7449857.1"/>
    </source>
</evidence>
<feature type="region of interest" description="Disordered" evidence="1">
    <location>
        <begin position="17"/>
        <end position="108"/>
    </location>
</feature>
<gene>
    <name evidence="2" type="ORF">HAX54_001899</name>
</gene>